<feature type="signal peptide" evidence="4">
    <location>
        <begin position="1"/>
        <end position="25"/>
    </location>
</feature>
<evidence type="ECO:0000256" key="1">
    <source>
        <dbReference type="ARBA" id="ARBA00023015"/>
    </source>
</evidence>
<organism evidence="6 7">
    <name type="scientific">Mucilaginibacter lappiensis</name>
    <dbReference type="NCBI Taxonomy" id="354630"/>
    <lineage>
        <taxon>Bacteria</taxon>
        <taxon>Pseudomonadati</taxon>
        <taxon>Bacteroidota</taxon>
        <taxon>Sphingobacteriia</taxon>
        <taxon>Sphingobacteriales</taxon>
        <taxon>Sphingobacteriaceae</taxon>
        <taxon>Mucilaginibacter</taxon>
    </lineage>
</organism>
<reference evidence="6 7" key="1">
    <citation type="submission" date="2020-08" db="EMBL/GenBank/DDBJ databases">
        <title>Genomic Encyclopedia of Type Strains, Phase IV (KMG-V): Genome sequencing to study the core and pangenomes of soil and plant-associated prokaryotes.</title>
        <authorList>
            <person name="Whitman W."/>
        </authorList>
    </citation>
    <scope>NUCLEOTIDE SEQUENCE [LARGE SCALE GENOMIC DNA]</scope>
    <source>
        <strain evidence="6 7">ANJLi2</strain>
    </source>
</reference>
<accession>A0ABR6PPG8</accession>
<dbReference type="InterPro" id="IPR052158">
    <property type="entry name" value="INH-QAR"/>
</dbReference>
<sequence>MVYLIMINIAILTLKNAVMASIADAAYVFATVNELLENSGKPPLFIVKLVGTDKEVQLNNGVFSVKPDVIMDDLPKTDLIIIPSMMGDAIAAAYVNKDYASWIIDQYKQGAEVASLCTGAFLLAFTGLLRDRQCTTHWAYANEFRYYYPDVTLVDEKVITHQHGLYSSGGNNAYWNLLLYLVEKYTNREIAIHTAKFFVIDIDRRYQSPFIIFNGQKNHEDDTILKSQEFIEQHYKGKLTVNQIADVFNVSRRTFERRFKKATRSTVVEYIQRVKIEATKKLLETGKRSINEVMYHVGYSDMKTFRDIFKKITGMTPNDYRNKYNKEAAVL</sequence>
<dbReference type="Gene3D" id="3.40.50.880">
    <property type="match status" value="1"/>
</dbReference>
<keyword evidence="4" id="KW-0732">Signal</keyword>
<evidence type="ECO:0000256" key="4">
    <source>
        <dbReference type="SAM" id="SignalP"/>
    </source>
</evidence>
<dbReference type="EMBL" id="JACHCB010000013">
    <property type="protein sequence ID" value="MBB6111665.1"/>
    <property type="molecule type" value="Genomic_DNA"/>
</dbReference>
<dbReference type="Gene3D" id="1.10.10.60">
    <property type="entry name" value="Homeodomain-like"/>
    <property type="match status" value="2"/>
</dbReference>
<dbReference type="Proteomes" id="UP000541583">
    <property type="component" value="Unassembled WGS sequence"/>
</dbReference>
<dbReference type="PRINTS" id="PR00032">
    <property type="entry name" value="HTHARAC"/>
</dbReference>
<keyword evidence="3" id="KW-0804">Transcription</keyword>
<feature type="chain" id="PRO_5047444864" evidence="4">
    <location>
        <begin position="26"/>
        <end position="331"/>
    </location>
</feature>
<keyword evidence="7" id="KW-1185">Reference proteome</keyword>
<dbReference type="Pfam" id="PF12833">
    <property type="entry name" value="HTH_18"/>
    <property type="match status" value="1"/>
</dbReference>
<dbReference type="Pfam" id="PF01965">
    <property type="entry name" value="DJ-1_PfpI"/>
    <property type="match status" value="1"/>
</dbReference>
<keyword evidence="1" id="KW-0805">Transcription regulation</keyword>
<dbReference type="InterPro" id="IPR018060">
    <property type="entry name" value="HTH_AraC"/>
</dbReference>
<dbReference type="InterPro" id="IPR020449">
    <property type="entry name" value="Tscrpt_reg_AraC-type_HTH"/>
</dbReference>
<evidence type="ECO:0000313" key="6">
    <source>
        <dbReference type="EMBL" id="MBB6111665.1"/>
    </source>
</evidence>
<evidence type="ECO:0000259" key="5">
    <source>
        <dbReference type="PROSITE" id="PS01124"/>
    </source>
</evidence>
<evidence type="ECO:0000313" key="7">
    <source>
        <dbReference type="Proteomes" id="UP000541583"/>
    </source>
</evidence>
<dbReference type="PROSITE" id="PS01124">
    <property type="entry name" value="HTH_ARAC_FAMILY_2"/>
    <property type="match status" value="1"/>
</dbReference>
<dbReference type="SUPFAM" id="SSF46689">
    <property type="entry name" value="Homeodomain-like"/>
    <property type="match status" value="2"/>
</dbReference>
<dbReference type="RefSeq" id="WP_260180806.1">
    <property type="nucleotide sequence ID" value="NZ_JACHCB010000013.1"/>
</dbReference>
<dbReference type="InterPro" id="IPR029062">
    <property type="entry name" value="Class_I_gatase-like"/>
</dbReference>
<protein>
    <submittedName>
        <fullName evidence="6">Transcriptional regulator GlxA family with amidase domain</fullName>
    </submittedName>
</protein>
<dbReference type="SUPFAM" id="SSF52317">
    <property type="entry name" value="Class I glutamine amidotransferase-like"/>
    <property type="match status" value="1"/>
</dbReference>
<keyword evidence="2" id="KW-0238">DNA-binding</keyword>
<dbReference type="InterPro" id="IPR002818">
    <property type="entry name" value="DJ-1/PfpI"/>
</dbReference>
<feature type="domain" description="HTH araC/xylS-type" evidence="5">
    <location>
        <begin position="225"/>
        <end position="323"/>
    </location>
</feature>
<dbReference type="PANTHER" id="PTHR43130">
    <property type="entry name" value="ARAC-FAMILY TRANSCRIPTIONAL REGULATOR"/>
    <property type="match status" value="1"/>
</dbReference>
<name>A0ABR6PPG8_9SPHI</name>
<proteinExistence type="predicted"/>
<comment type="caution">
    <text evidence="6">The sequence shown here is derived from an EMBL/GenBank/DDBJ whole genome shotgun (WGS) entry which is preliminary data.</text>
</comment>
<dbReference type="InterPro" id="IPR009057">
    <property type="entry name" value="Homeodomain-like_sf"/>
</dbReference>
<dbReference type="PANTHER" id="PTHR43130:SF11">
    <property type="entry name" value="TRANSCRIPTIONAL REGULATORY PROTEIN"/>
    <property type="match status" value="1"/>
</dbReference>
<gene>
    <name evidence="6" type="ORF">HDF23_004436</name>
</gene>
<evidence type="ECO:0000256" key="3">
    <source>
        <dbReference type="ARBA" id="ARBA00023163"/>
    </source>
</evidence>
<evidence type="ECO:0000256" key="2">
    <source>
        <dbReference type="ARBA" id="ARBA00023125"/>
    </source>
</evidence>
<dbReference type="SMART" id="SM00342">
    <property type="entry name" value="HTH_ARAC"/>
    <property type="match status" value="1"/>
</dbReference>
<dbReference type="CDD" id="cd03138">
    <property type="entry name" value="GATase1_AraC_2"/>
    <property type="match status" value="1"/>
</dbReference>